<protein>
    <recommendedName>
        <fullName evidence="3">F-box domain-containing protein</fullName>
    </recommendedName>
</protein>
<dbReference type="InterPro" id="IPR036047">
    <property type="entry name" value="F-box-like_dom_sf"/>
</dbReference>
<comment type="caution">
    <text evidence="4">The sequence shown here is derived from an EMBL/GenBank/DDBJ whole genome shotgun (WGS) entry which is preliminary data.</text>
</comment>
<dbReference type="EMBL" id="MU806172">
    <property type="protein sequence ID" value="KAJ3838635.1"/>
    <property type="molecule type" value="Genomic_DNA"/>
</dbReference>
<gene>
    <name evidence="4" type="ORF">F5878DRAFT_562070</name>
</gene>
<feature type="domain" description="F-box" evidence="3">
    <location>
        <begin position="52"/>
        <end position="99"/>
    </location>
</feature>
<dbReference type="Pfam" id="PF12937">
    <property type="entry name" value="F-box-like"/>
    <property type="match status" value="1"/>
</dbReference>
<organism evidence="4 5">
    <name type="scientific">Lentinula raphanica</name>
    <dbReference type="NCBI Taxonomy" id="153919"/>
    <lineage>
        <taxon>Eukaryota</taxon>
        <taxon>Fungi</taxon>
        <taxon>Dikarya</taxon>
        <taxon>Basidiomycota</taxon>
        <taxon>Agaricomycotina</taxon>
        <taxon>Agaricomycetes</taxon>
        <taxon>Agaricomycetidae</taxon>
        <taxon>Agaricales</taxon>
        <taxon>Marasmiineae</taxon>
        <taxon>Omphalotaceae</taxon>
        <taxon>Lentinula</taxon>
    </lineage>
</organism>
<evidence type="ECO:0000313" key="4">
    <source>
        <dbReference type="EMBL" id="KAJ3838635.1"/>
    </source>
</evidence>
<dbReference type="InterPro" id="IPR032675">
    <property type="entry name" value="LRR_dom_sf"/>
</dbReference>
<evidence type="ECO:0000259" key="3">
    <source>
        <dbReference type="Pfam" id="PF12937"/>
    </source>
</evidence>
<evidence type="ECO:0000313" key="5">
    <source>
        <dbReference type="Proteomes" id="UP001163846"/>
    </source>
</evidence>
<name>A0AA38UEZ1_9AGAR</name>
<evidence type="ECO:0000256" key="2">
    <source>
        <dbReference type="SAM" id="MobiDB-lite"/>
    </source>
</evidence>
<sequence>MPLPESVLALDSLLNSLRNHKTDLLLQLEQIDSNIAAAERKRAKLCNDATFISKLPPELLSHIFLLCQKDHPAFQLVATQVCTRWRDMSIGTPMLWADIRVHVEHPSHLQLGLDKMETYLSRSGPSTLFAVRLTADANMDFSPFLKLIANHISRCSHLSVRAWRNIKASWLLREHLECLRAPHLLYLALHIDWADVGSYNRIMCDTPSIFKAGAPSLTSLQLTGYASALRPPISDGITTLHLDGVYMLKLSVLEYRQILGANRCLLNLSLRGLKIDSDSPTSIESQALELPMLRSLRIHATEITRASLNALLNALPLYRLESLVLCDVDNFCSSEFPNVKDLSLHRCALPAEQIGHLLVAFPSVTRLTLESESLLYVALSIGGSETARLPILWPKLRIFCVRDLTVRNNVSALLKLVQERTRMNHPLDFLYLDSASRRRSANILRALEVLTNIGRANDDPDPWPPGADMDSAEDDSFWDID</sequence>
<keyword evidence="5" id="KW-1185">Reference proteome</keyword>
<feature type="region of interest" description="Disordered" evidence="2">
    <location>
        <begin position="456"/>
        <end position="481"/>
    </location>
</feature>
<feature type="compositionally biased region" description="Acidic residues" evidence="2">
    <location>
        <begin position="470"/>
        <end position="481"/>
    </location>
</feature>
<evidence type="ECO:0000256" key="1">
    <source>
        <dbReference type="SAM" id="Coils"/>
    </source>
</evidence>
<dbReference type="AlphaFoldDB" id="A0AA38UEZ1"/>
<dbReference type="SUPFAM" id="SSF81383">
    <property type="entry name" value="F-box domain"/>
    <property type="match status" value="1"/>
</dbReference>
<proteinExistence type="predicted"/>
<dbReference type="Gene3D" id="1.20.1280.50">
    <property type="match status" value="1"/>
</dbReference>
<dbReference type="Proteomes" id="UP001163846">
    <property type="component" value="Unassembled WGS sequence"/>
</dbReference>
<accession>A0AA38UEZ1</accession>
<feature type="coiled-coil region" evidence="1">
    <location>
        <begin position="21"/>
        <end position="48"/>
    </location>
</feature>
<dbReference type="Gene3D" id="3.80.10.10">
    <property type="entry name" value="Ribonuclease Inhibitor"/>
    <property type="match status" value="1"/>
</dbReference>
<keyword evidence="1" id="KW-0175">Coiled coil</keyword>
<dbReference type="SUPFAM" id="SSF52047">
    <property type="entry name" value="RNI-like"/>
    <property type="match status" value="1"/>
</dbReference>
<reference evidence="4" key="1">
    <citation type="submission" date="2022-08" db="EMBL/GenBank/DDBJ databases">
        <authorList>
            <consortium name="DOE Joint Genome Institute"/>
            <person name="Min B."/>
            <person name="Riley R."/>
            <person name="Sierra-Patev S."/>
            <person name="Naranjo-Ortiz M."/>
            <person name="Looney B."/>
            <person name="Konkel Z."/>
            <person name="Slot J.C."/>
            <person name="Sakamoto Y."/>
            <person name="Steenwyk J.L."/>
            <person name="Rokas A."/>
            <person name="Carro J."/>
            <person name="Camarero S."/>
            <person name="Ferreira P."/>
            <person name="Molpeceres G."/>
            <person name="Ruiz-Duenas F.J."/>
            <person name="Serrano A."/>
            <person name="Henrissat B."/>
            <person name="Drula E."/>
            <person name="Hughes K.W."/>
            <person name="Mata J.L."/>
            <person name="Ishikawa N.K."/>
            <person name="Vargas-Isla R."/>
            <person name="Ushijima S."/>
            <person name="Smith C.A."/>
            <person name="Ahrendt S."/>
            <person name="Andreopoulos W."/>
            <person name="He G."/>
            <person name="Labutti K."/>
            <person name="Lipzen A."/>
            <person name="Ng V."/>
            <person name="Sandor L."/>
            <person name="Barry K."/>
            <person name="Martinez A.T."/>
            <person name="Xiao Y."/>
            <person name="Gibbons J.G."/>
            <person name="Terashima K."/>
            <person name="Hibbett D.S."/>
            <person name="Grigoriev I.V."/>
        </authorList>
    </citation>
    <scope>NUCLEOTIDE SEQUENCE</scope>
    <source>
        <strain evidence="4">TFB9207</strain>
    </source>
</reference>
<dbReference type="InterPro" id="IPR001810">
    <property type="entry name" value="F-box_dom"/>
</dbReference>